<dbReference type="PANTHER" id="PTHR43142:SF1">
    <property type="entry name" value="CARBOXYLIC ESTER HYDROLASE"/>
    <property type="match status" value="1"/>
</dbReference>
<sequence>MECALAPFSLRHTCAVQRNNNGEVHTHKSTPRRLLKAKAKSRIPYAKPPIGQLRFSIPEPPEPWEDVRDATNECNICIQYDKVKGTIVGDEDCLYLNVYSPQLENEGSQLPVMEDDISDTDKLVRERMITMWTNFAKYSNPTPDIDDVITTKWEPTGDSKMAYLFIDDKLTMKTEPYPARTKLYEELYKKYENL</sequence>
<evidence type="ECO:0000256" key="4">
    <source>
        <dbReference type="ARBA" id="ARBA00023180"/>
    </source>
</evidence>
<evidence type="ECO:0000256" key="2">
    <source>
        <dbReference type="ARBA" id="ARBA00022487"/>
    </source>
</evidence>
<dbReference type="InterPro" id="IPR029058">
    <property type="entry name" value="AB_hydrolase_fold"/>
</dbReference>
<evidence type="ECO:0000259" key="5">
    <source>
        <dbReference type="Pfam" id="PF00135"/>
    </source>
</evidence>
<feature type="domain" description="Carboxylesterase type B" evidence="5">
    <location>
        <begin position="42"/>
        <end position="113"/>
    </location>
</feature>
<evidence type="ECO:0000256" key="3">
    <source>
        <dbReference type="ARBA" id="ARBA00022801"/>
    </source>
</evidence>
<evidence type="ECO:0000256" key="1">
    <source>
        <dbReference type="ARBA" id="ARBA00005964"/>
    </source>
</evidence>
<accession>A0ABN8HQV5</accession>
<feature type="domain" description="Carboxylesterase type B" evidence="5">
    <location>
        <begin position="118"/>
        <end position="179"/>
    </location>
</feature>
<keyword evidence="3" id="KW-0378">Hydrolase</keyword>
<dbReference type="PROSITE" id="PS00941">
    <property type="entry name" value="CARBOXYLESTERASE_B_2"/>
    <property type="match status" value="1"/>
</dbReference>
<gene>
    <name evidence="6" type="ORF">IPOD504_LOCUS1996</name>
</gene>
<dbReference type="Pfam" id="PF00135">
    <property type="entry name" value="COesterase"/>
    <property type="match status" value="2"/>
</dbReference>
<comment type="similarity">
    <text evidence="1">Belongs to the type-B carboxylesterase/lipase family.</text>
</comment>
<organism evidence="6 7">
    <name type="scientific">Iphiclides podalirius</name>
    <name type="common">scarce swallowtail</name>
    <dbReference type="NCBI Taxonomy" id="110791"/>
    <lineage>
        <taxon>Eukaryota</taxon>
        <taxon>Metazoa</taxon>
        <taxon>Ecdysozoa</taxon>
        <taxon>Arthropoda</taxon>
        <taxon>Hexapoda</taxon>
        <taxon>Insecta</taxon>
        <taxon>Pterygota</taxon>
        <taxon>Neoptera</taxon>
        <taxon>Endopterygota</taxon>
        <taxon>Lepidoptera</taxon>
        <taxon>Glossata</taxon>
        <taxon>Ditrysia</taxon>
        <taxon>Papilionoidea</taxon>
        <taxon>Papilionidae</taxon>
        <taxon>Papilioninae</taxon>
        <taxon>Iphiclides</taxon>
    </lineage>
</organism>
<evidence type="ECO:0000313" key="6">
    <source>
        <dbReference type="EMBL" id="CAH2039798.1"/>
    </source>
</evidence>
<dbReference type="SUPFAM" id="SSF53474">
    <property type="entry name" value="alpha/beta-Hydrolases"/>
    <property type="match status" value="2"/>
</dbReference>
<reference evidence="6" key="1">
    <citation type="submission" date="2022-03" db="EMBL/GenBank/DDBJ databases">
        <authorList>
            <person name="Martin H S."/>
        </authorList>
    </citation>
    <scope>NUCLEOTIDE SEQUENCE</scope>
</reference>
<name>A0ABN8HQV5_9NEOP</name>
<protein>
    <recommendedName>
        <fullName evidence="5">Carboxylesterase type B domain-containing protein</fullName>
    </recommendedName>
</protein>
<dbReference type="Gene3D" id="3.40.50.1820">
    <property type="entry name" value="alpha/beta hydrolase"/>
    <property type="match status" value="2"/>
</dbReference>
<dbReference type="EMBL" id="OW152823">
    <property type="protein sequence ID" value="CAH2039798.1"/>
    <property type="molecule type" value="Genomic_DNA"/>
</dbReference>
<evidence type="ECO:0000313" key="7">
    <source>
        <dbReference type="Proteomes" id="UP000837857"/>
    </source>
</evidence>
<dbReference type="Proteomes" id="UP000837857">
    <property type="component" value="Chromosome 11"/>
</dbReference>
<keyword evidence="2" id="KW-0719">Serine esterase</keyword>
<dbReference type="InterPro" id="IPR002018">
    <property type="entry name" value="CarbesteraseB"/>
</dbReference>
<dbReference type="InterPro" id="IPR019819">
    <property type="entry name" value="Carboxylesterase_B_CS"/>
</dbReference>
<keyword evidence="7" id="KW-1185">Reference proteome</keyword>
<dbReference type="PANTHER" id="PTHR43142">
    <property type="entry name" value="CARBOXYLIC ESTER HYDROLASE"/>
    <property type="match status" value="1"/>
</dbReference>
<proteinExistence type="inferred from homology"/>
<keyword evidence="4" id="KW-0325">Glycoprotein</keyword>
<feature type="non-terminal residue" evidence="6">
    <location>
        <position position="1"/>
    </location>
</feature>